<protein>
    <submittedName>
        <fullName evidence="1">Uncharacterized protein</fullName>
    </submittedName>
</protein>
<keyword evidence="2" id="KW-1185">Reference proteome</keyword>
<dbReference type="Proteomes" id="UP001279642">
    <property type="component" value="Unassembled WGS sequence"/>
</dbReference>
<evidence type="ECO:0000313" key="2">
    <source>
        <dbReference type="Proteomes" id="UP001279642"/>
    </source>
</evidence>
<evidence type="ECO:0000313" key="1">
    <source>
        <dbReference type="EMBL" id="MDY0883924.1"/>
    </source>
</evidence>
<dbReference type="RefSeq" id="WP_320508989.1">
    <property type="nucleotide sequence ID" value="NZ_JAXCLW010000003.1"/>
</dbReference>
<dbReference type="EMBL" id="JAXCLW010000003">
    <property type="protein sequence ID" value="MDY0883924.1"/>
    <property type="molecule type" value="Genomic_DNA"/>
</dbReference>
<organism evidence="1 2">
    <name type="scientific">Dongia soli</name>
    <dbReference type="NCBI Taxonomy" id="600628"/>
    <lineage>
        <taxon>Bacteria</taxon>
        <taxon>Pseudomonadati</taxon>
        <taxon>Pseudomonadota</taxon>
        <taxon>Alphaproteobacteria</taxon>
        <taxon>Rhodospirillales</taxon>
        <taxon>Dongiaceae</taxon>
        <taxon>Dongia</taxon>
    </lineage>
</organism>
<accession>A0ABU5ED04</accession>
<proteinExistence type="predicted"/>
<name>A0ABU5ED04_9PROT</name>
<comment type="caution">
    <text evidence="1">The sequence shown here is derived from an EMBL/GenBank/DDBJ whole genome shotgun (WGS) entry which is preliminary data.</text>
</comment>
<reference evidence="1 2" key="1">
    <citation type="journal article" date="2016" name="Antonie Van Leeuwenhoek">
        <title>Dongia soli sp. nov., isolated from soil from Dokdo, Korea.</title>
        <authorList>
            <person name="Kim D.U."/>
            <person name="Lee H."/>
            <person name="Kim H."/>
            <person name="Kim S.G."/>
            <person name="Ka J.O."/>
        </authorList>
    </citation>
    <scope>NUCLEOTIDE SEQUENCE [LARGE SCALE GENOMIC DNA]</scope>
    <source>
        <strain evidence="1 2">D78</strain>
    </source>
</reference>
<sequence>MRRSLNRNVPGTQDRVVPFHGNRAAAPTSRTVSVDIEVDLIRQCREDWRRGETEIWRHVTVEAELRRAADGSLRLHGIPGRADGLTVPPAEPVEALTRFEEPGICVTLASAAIRDAELALPSAIVISLPFARAS</sequence>
<gene>
    <name evidence="1" type="ORF">SMD27_13815</name>
</gene>